<organism evidence="2 3">
    <name type="scientific">Bradyrhizobium elkanii</name>
    <dbReference type="NCBI Taxonomy" id="29448"/>
    <lineage>
        <taxon>Bacteria</taxon>
        <taxon>Pseudomonadati</taxon>
        <taxon>Pseudomonadota</taxon>
        <taxon>Alphaproteobacteria</taxon>
        <taxon>Hyphomicrobiales</taxon>
        <taxon>Nitrobacteraceae</taxon>
        <taxon>Bradyrhizobium</taxon>
    </lineage>
</organism>
<keyword evidence="1" id="KW-0812">Transmembrane</keyword>
<protein>
    <recommendedName>
        <fullName evidence="4">Zinc-ribbon domain-containing protein</fullName>
    </recommendedName>
</protein>
<evidence type="ECO:0000313" key="2">
    <source>
        <dbReference type="EMBL" id="MEY9322823.1"/>
    </source>
</evidence>
<dbReference type="EMBL" id="JBGBZA010000002">
    <property type="protein sequence ID" value="MEY9322823.1"/>
    <property type="molecule type" value="Genomic_DNA"/>
</dbReference>
<sequence length="205" mass="22054">MALITCEECGASISDRAPACPHCGDPRAPHHEPSPPQQPTDAAVALTKGDREMGFGRKILVGFFGAIGLIWLAGSIGGKTASTPSGTSTAQSTPVYKPPPTEILTATAQELFDAYASNEVATDIRLKGKIIQVSGRIQSIDKSVFDTMYVSLETSNQFMPTKVSPNKQDESKVAALRRGQQVVFRCRQMKRWVGSPMGEDCLLLD</sequence>
<gene>
    <name evidence="2" type="ORF">ABIF29_009622</name>
</gene>
<dbReference type="Pfam" id="PF12869">
    <property type="entry name" value="tRNA_anti-like"/>
    <property type="match status" value="1"/>
</dbReference>
<evidence type="ECO:0008006" key="4">
    <source>
        <dbReference type="Google" id="ProtNLM"/>
    </source>
</evidence>
<dbReference type="Proteomes" id="UP001565471">
    <property type="component" value="Unassembled WGS sequence"/>
</dbReference>
<dbReference type="RefSeq" id="WP_077231020.1">
    <property type="nucleotide sequence ID" value="NZ_CP126026.1"/>
</dbReference>
<comment type="caution">
    <text evidence="2">The sequence shown here is derived from an EMBL/GenBank/DDBJ whole genome shotgun (WGS) entry which is preliminary data.</text>
</comment>
<evidence type="ECO:0000313" key="3">
    <source>
        <dbReference type="Proteomes" id="UP001565471"/>
    </source>
</evidence>
<keyword evidence="1" id="KW-0472">Membrane</keyword>
<proteinExistence type="predicted"/>
<reference evidence="2 3" key="1">
    <citation type="submission" date="2024-07" db="EMBL/GenBank/DDBJ databases">
        <title>Genomic Encyclopedia of Type Strains, Phase V (KMG-V): Genome sequencing to study the core and pangenomes of soil and plant-associated prokaryotes.</title>
        <authorList>
            <person name="Whitman W."/>
        </authorList>
    </citation>
    <scope>NUCLEOTIDE SEQUENCE [LARGE SCALE GENOMIC DNA]</scope>
    <source>
        <strain evidence="2 3">USDA 415</strain>
    </source>
</reference>
<dbReference type="InterPro" id="IPR024422">
    <property type="entry name" value="Protein_unknown_function_OB"/>
</dbReference>
<accession>A0ABV4FH54</accession>
<evidence type="ECO:0000256" key="1">
    <source>
        <dbReference type="SAM" id="Phobius"/>
    </source>
</evidence>
<keyword evidence="1" id="KW-1133">Transmembrane helix</keyword>
<name>A0ABV4FH54_BRAEL</name>
<feature type="transmembrane region" description="Helical" evidence="1">
    <location>
        <begin position="59"/>
        <end position="78"/>
    </location>
</feature>
<keyword evidence="3" id="KW-1185">Reference proteome</keyword>